<dbReference type="AlphaFoldDB" id="A0A067Q505"/>
<organism evidence="5 6">
    <name type="scientific">Jaapia argillacea MUCL 33604</name>
    <dbReference type="NCBI Taxonomy" id="933084"/>
    <lineage>
        <taxon>Eukaryota</taxon>
        <taxon>Fungi</taxon>
        <taxon>Dikarya</taxon>
        <taxon>Basidiomycota</taxon>
        <taxon>Agaricomycotina</taxon>
        <taxon>Agaricomycetes</taxon>
        <taxon>Agaricomycetidae</taxon>
        <taxon>Jaapiales</taxon>
        <taxon>Jaapiaceae</taxon>
        <taxon>Jaapia</taxon>
    </lineage>
</organism>
<dbReference type="CDD" id="cd12418">
    <property type="entry name" value="RRM_Aly_REF_like"/>
    <property type="match status" value="1"/>
</dbReference>
<keyword evidence="1 2" id="KW-0694">RNA-binding</keyword>
<name>A0A067Q505_9AGAM</name>
<proteinExistence type="predicted"/>
<dbReference type="STRING" id="933084.A0A067Q505"/>
<evidence type="ECO:0000256" key="2">
    <source>
        <dbReference type="PROSITE-ProRule" id="PRU00176"/>
    </source>
</evidence>
<evidence type="ECO:0000256" key="1">
    <source>
        <dbReference type="ARBA" id="ARBA00022884"/>
    </source>
</evidence>
<dbReference type="PANTHER" id="PTHR19965">
    <property type="entry name" value="RNA AND EXPORT FACTOR BINDING PROTEIN"/>
    <property type="match status" value="1"/>
</dbReference>
<dbReference type="Pfam" id="PF00076">
    <property type="entry name" value="RRM_1"/>
    <property type="match status" value="1"/>
</dbReference>
<sequence length="239" mass="25607">MAAPRFDRSRKPYSRPTLRSRAPEGAWTHDKAPGSAALNGRANGVQHQDGGFTKLVVSNLHYEINTKDLTSIFGQIGTLVREPLIKYDRSGRSTGVGIISFETAGEATRAKNQFDGVLAKGQPMSISFDTVPPPMTRKPRRVVSDPSSLISRIQKPALLDRLSRDDSGVKVPPTAPRSGLGPIRSRPRGSGRPGPKKPKTVEDLDKELDAFMGDSSTVPAADPAAQSAPVVEGDVEMSA</sequence>
<feature type="region of interest" description="Disordered" evidence="3">
    <location>
        <begin position="161"/>
        <end position="239"/>
    </location>
</feature>
<evidence type="ECO:0000256" key="3">
    <source>
        <dbReference type="SAM" id="MobiDB-lite"/>
    </source>
</evidence>
<evidence type="ECO:0000313" key="6">
    <source>
        <dbReference type="Proteomes" id="UP000027265"/>
    </source>
</evidence>
<dbReference type="SMART" id="SM00360">
    <property type="entry name" value="RRM"/>
    <property type="match status" value="1"/>
</dbReference>
<dbReference type="InterPro" id="IPR035979">
    <property type="entry name" value="RBD_domain_sf"/>
</dbReference>
<dbReference type="InterPro" id="IPR025715">
    <property type="entry name" value="FoP_C"/>
</dbReference>
<feature type="compositionally biased region" description="Basic and acidic residues" evidence="3">
    <location>
        <begin position="199"/>
        <end position="209"/>
    </location>
</feature>
<dbReference type="Gene3D" id="3.30.70.330">
    <property type="match status" value="1"/>
</dbReference>
<dbReference type="InterPro" id="IPR000504">
    <property type="entry name" value="RRM_dom"/>
</dbReference>
<gene>
    <name evidence="5" type="ORF">JAAARDRAFT_155101</name>
</gene>
<reference evidence="6" key="1">
    <citation type="journal article" date="2014" name="Proc. Natl. Acad. Sci. U.S.A.">
        <title>Extensive sampling of basidiomycete genomes demonstrates inadequacy of the white-rot/brown-rot paradigm for wood decay fungi.</title>
        <authorList>
            <person name="Riley R."/>
            <person name="Salamov A.A."/>
            <person name="Brown D.W."/>
            <person name="Nagy L.G."/>
            <person name="Floudas D."/>
            <person name="Held B.W."/>
            <person name="Levasseur A."/>
            <person name="Lombard V."/>
            <person name="Morin E."/>
            <person name="Otillar R."/>
            <person name="Lindquist E.A."/>
            <person name="Sun H."/>
            <person name="LaButti K.M."/>
            <person name="Schmutz J."/>
            <person name="Jabbour D."/>
            <person name="Luo H."/>
            <person name="Baker S.E."/>
            <person name="Pisabarro A.G."/>
            <person name="Walton J.D."/>
            <person name="Blanchette R.A."/>
            <person name="Henrissat B."/>
            <person name="Martin F."/>
            <person name="Cullen D."/>
            <person name="Hibbett D.S."/>
            <person name="Grigoriev I.V."/>
        </authorList>
    </citation>
    <scope>NUCLEOTIDE SEQUENCE [LARGE SCALE GENOMIC DNA]</scope>
    <source>
        <strain evidence="6">MUCL 33604</strain>
    </source>
</reference>
<dbReference type="FunCoup" id="A0A067Q505">
    <property type="interactions" value="302"/>
</dbReference>
<keyword evidence="6" id="KW-1185">Reference proteome</keyword>
<dbReference type="PANTHER" id="PTHR19965:SF82">
    <property type="entry name" value="THO COMPLEX SUBUNIT 4"/>
    <property type="match status" value="1"/>
</dbReference>
<dbReference type="InParanoid" id="A0A067Q505"/>
<dbReference type="Pfam" id="PF13865">
    <property type="entry name" value="FoP_duplication"/>
    <property type="match status" value="1"/>
</dbReference>
<dbReference type="EMBL" id="KL197717">
    <property type="protein sequence ID" value="KDQ58567.1"/>
    <property type="molecule type" value="Genomic_DNA"/>
</dbReference>
<dbReference type="Proteomes" id="UP000027265">
    <property type="component" value="Unassembled WGS sequence"/>
</dbReference>
<dbReference type="PROSITE" id="PS50102">
    <property type="entry name" value="RRM"/>
    <property type="match status" value="1"/>
</dbReference>
<feature type="compositionally biased region" description="Basic residues" evidence="3">
    <location>
        <begin position="185"/>
        <end position="198"/>
    </location>
</feature>
<feature type="region of interest" description="Disordered" evidence="3">
    <location>
        <begin position="1"/>
        <end position="35"/>
    </location>
</feature>
<dbReference type="InterPro" id="IPR051229">
    <property type="entry name" value="ALYREF_mRNA_export"/>
</dbReference>
<feature type="domain" description="RRM" evidence="4">
    <location>
        <begin position="53"/>
        <end position="131"/>
    </location>
</feature>
<feature type="compositionally biased region" description="Basic and acidic residues" evidence="3">
    <location>
        <begin position="1"/>
        <end position="10"/>
    </location>
</feature>
<feature type="region of interest" description="Disordered" evidence="3">
    <location>
        <begin position="128"/>
        <end position="149"/>
    </location>
</feature>
<dbReference type="InterPro" id="IPR012677">
    <property type="entry name" value="Nucleotide-bd_a/b_plait_sf"/>
</dbReference>
<accession>A0A067Q505</accession>
<dbReference type="GO" id="GO:0005634">
    <property type="term" value="C:nucleus"/>
    <property type="evidence" value="ECO:0007669"/>
    <property type="project" value="TreeGrafter"/>
</dbReference>
<evidence type="ECO:0000259" key="4">
    <source>
        <dbReference type="PROSITE" id="PS50102"/>
    </source>
</evidence>
<protein>
    <recommendedName>
        <fullName evidence="4">RRM domain-containing protein</fullName>
    </recommendedName>
</protein>
<dbReference type="GO" id="GO:0003729">
    <property type="term" value="F:mRNA binding"/>
    <property type="evidence" value="ECO:0007669"/>
    <property type="project" value="TreeGrafter"/>
</dbReference>
<evidence type="ECO:0000313" key="5">
    <source>
        <dbReference type="EMBL" id="KDQ58567.1"/>
    </source>
</evidence>
<dbReference type="OrthoDB" id="5382468at2759"/>
<dbReference type="HOGENOM" id="CLU_052367_4_1_1"/>
<dbReference type="SUPFAM" id="SSF54928">
    <property type="entry name" value="RNA-binding domain, RBD"/>
    <property type="match status" value="1"/>
</dbReference>